<dbReference type="AlphaFoldDB" id="A0ABD2XNG7"/>
<feature type="region of interest" description="Disordered" evidence="1">
    <location>
        <begin position="117"/>
        <end position="136"/>
    </location>
</feature>
<accession>A0ABD2XNG7</accession>
<proteinExistence type="predicted"/>
<dbReference type="PRINTS" id="PR00215">
    <property type="entry name" value="NEUROMODULIN"/>
</dbReference>
<dbReference type="SMART" id="SM00015">
    <property type="entry name" value="IQ"/>
    <property type="match status" value="3"/>
</dbReference>
<feature type="region of interest" description="Disordered" evidence="1">
    <location>
        <begin position="24"/>
        <end position="104"/>
    </location>
</feature>
<dbReference type="Pfam" id="PF00612">
    <property type="entry name" value="IQ"/>
    <property type="match status" value="3"/>
</dbReference>
<dbReference type="InterPro" id="IPR001422">
    <property type="entry name" value="Neuromodulin"/>
</dbReference>
<reference evidence="2 3" key="1">
    <citation type="journal article" date="2024" name="bioRxiv">
        <title>A reference genome for Trichogramma kaykai: A tiny desert-dwelling parasitoid wasp with competing sex-ratio distorters.</title>
        <authorList>
            <person name="Culotta J."/>
            <person name="Lindsey A.R."/>
        </authorList>
    </citation>
    <scope>NUCLEOTIDE SEQUENCE [LARGE SCALE GENOMIC DNA]</scope>
    <source>
        <strain evidence="2 3">KSX58</strain>
    </source>
</reference>
<dbReference type="PROSITE" id="PS50096">
    <property type="entry name" value="IQ"/>
    <property type="match status" value="3"/>
</dbReference>
<dbReference type="Proteomes" id="UP001627154">
    <property type="component" value="Unassembled WGS sequence"/>
</dbReference>
<dbReference type="PANTHER" id="PTHR10699">
    <property type="entry name" value="NEUROMODULIN"/>
    <property type="match status" value="1"/>
</dbReference>
<feature type="compositionally biased region" description="Basic and acidic residues" evidence="1">
    <location>
        <begin position="126"/>
        <end position="136"/>
    </location>
</feature>
<dbReference type="PANTHER" id="PTHR10699:SF11">
    <property type="entry name" value="IGLOO, ISOFORM A"/>
    <property type="match status" value="1"/>
</dbReference>
<feature type="compositionally biased region" description="Basic and acidic residues" evidence="1">
    <location>
        <begin position="46"/>
        <end position="63"/>
    </location>
</feature>
<protein>
    <submittedName>
        <fullName evidence="2">Uncharacterized protein</fullName>
    </submittedName>
</protein>
<comment type="caution">
    <text evidence="2">The sequence shown here is derived from an EMBL/GenBank/DDBJ whole genome shotgun (WGS) entry which is preliminary data.</text>
</comment>
<dbReference type="InterPro" id="IPR000048">
    <property type="entry name" value="IQ_motif_EF-hand-BS"/>
</dbReference>
<gene>
    <name evidence="2" type="ORF">TKK_001004</name>
</gene>
<sequence length="228" mass="25197">MRNVYTFLFFFVNVAEVPKSAETATVGGDSSTQHSAASTTEAAEAEASHDRTAKDRAEHKAAERDEEDDDEGEDDKGKAEEAAIRIQAAFRGHQTRKTIQVQKRDDDCNNLQHITRDVESSSNTEPTREELEAEFREDDKDLLKAATKIQATFRGQMSRKIDQAAGAAKELVGSAASKVEEKVTDTVNELEGIDLSDPDLHKAATKIQASFRGHKVRQEVVPNPDEKK</sequence>
<evidence type="ECO:0000256" key="1">
    <source>
        <dbReference type="SAM" id="MobiDB-lite"/>
    </source>
</evidence>
<feature type="compositionally biased region" description="Low complexity" evidence="1">
    <location>
        <begin position="30"/>
        <end position="42"/>
    </location>
</feature>
<dbReference type="Gene3D" id="1.20.5.190">
    <property type="match status" value="2"/>
</dbReference>
<dbReference type="EMBL" id="JBJJXI010000018">
    <property type="protein sequence ID" value="KAL3406882.1"/>
    <property type="molecule type" value="Genomic_DNA"/>
</dbReference>
<keyword evidence="3" id="KW-1185">Reference proteome</keyword>
<feature type="compositionally biased region" description="Acidic residues" evidence="1">
    <location>
        <begin position="64"/>
        <end position="74"/>
    </location>
</feature>
<evidence type="ECO:0000313" key="2">
    <source>
        <dbReference type="EMBL" id="KAL3406882.1"/>
    </source>
</evidence>
<organism evidence="2 3">
    <name type="scientific">Trichogramma kaykai</name>
    <dbReference type="NCBI Taxonomy" id="54128"/>
    <lineage>
        <taxon>Eukaryota</taxon>
        <taxon>Metazoa</taxon>
        <taxon>Ecdysozoa</taxon>
        <taxon>Arthropoda</taxon>
        <taxon>Hexapoda</taxon>
        <taxon>Insecta</taxon>
        <taxon>Pterygota</taxon>
        <taxon>Neoptera</taxon>
        <taxon>Endopterygota</taxon>
        <taxon>Hymenoptera</taxon>
        <taxon>Apocrita</taxon>
        <taxon>Proctotrupomorpha</taxon>
        <taxon>Chalcidoidea</taxon>
        <taxon>Trichogrammatidae</taxon>
        <taxon>Trichogramma</taxon>
    </lineage>
</organism>
<dbReference type="CDD" id="cd23767">
    <property type="entry name" value="IQCD"/>
    <property type="match status" value="2"/>
</dbReference>
<name>A0ABD2XNG7_9HYME</name>
<evidence type="ECO:0000313" key="3">
    <source>
        <dbReference type="Proteomes" id="UP001627154"/>
    </source>
</evidence>